<comment type="caution">
    <text evidence="1">The sequence shown here is derived from an EMBL/GenBank/DDBJ whole genome shotgun (WGS) entry which is preliminary data.</text>
</comment>
<sequence>MSKPANFLGAGVWSKDLDWNSIMIYPSYRGEKRLSEEPQGVRFPEGAYIHRRYYAGNKPRDIEILPGHITVDPVTRRYDYSAVRISEGDIARMAQLYPRGNNGAPVGGQAEGWEQAG</sequence>
<dbReference type="Proteomes" id="UP000073492">
    <property type="component" value="Unassembled WGS sequence"/>
</dbReference>
<reference evidence="1 2" key="1">
    <citation type="submission" date="2015-07" db="EMBL/GenBank/DDBJ databases">
        <title>Comparative genomics of the Sigatoka disease complex on banana suggests a link between parallel evolutionary changes in Pseudocercospora fijiensis and Pseudocercospora eumusae and increased virulence on the banana host.</title>
        <authorList>
            <person name="Chang T.-C."/>
            <person name="Salvucci A."/>
            <person name="Crous P.W."/>
            <person name="Stergiopoulos I."/>
        </authorList>
    </citation>
    <scope>NUCLEOTIDE SEQUENCE [LARGE SCALE GENOMIC DNA]</scope>
    <source>
        <strain evidence="1 2">CBS 116634</strain>
    </source>
</reference>
<evidence type="ECO:0000313" key="1">
    <source>
        <dbReference type="EMBL" id="KXT15967.1"/>
    </source>
</evidence>
<proteinExistence type="predicted"/>
<accession>A0A139IMC7</accession>
<evidence type="ECO:0000313" key="2">
    <source>
        <dbReference type="Proteomes" id="UP000073492"/>
    </source>
</evidence>
<name>A0A139IMC7_9PEZI</name>
<organism evidence="1 2">
    <name type="scientific">Pseudocercospora musae</name>
    <dbReference type="NCBI Taxonomy" id="113226"/>
    <lineage>
        <taxon>Eukaryota</taxon>
        <taxon>Fungi</taxon>
        <taxon>Dikarya</taxon>
        <taxon>Ascomycota</taxon>
        <taxon>Pezizomycotina</taxon>
        <taxon>Dothideomycetes</taxon>
        <taxon>Dothideomycetidae</taxon>
        <taxon>Mycosphaerellales</taxon>
        <taxon>Mycosphaerellaceae</taxon>
        <taxon>Pseudocercospora</taxon>
    </lineage>
</organism>
<protein>
    <submittedName>
        <fullName evidence="1">Uncharacterized protein</fullName>
    </submittedName>
</protein>
<keyword evidence="2" id="KW-1185">Reference proteome</keyword>
<dbReference type="EMBL" id="LFZO01000047">
    <property type="protein sequence ID" value="KXT15967.1"/>
    <property type="molecule type" value="Genomic_DNA"/>
</dbReference>
<gene>
    <name evidence="1" type="ORF">AC579_1428</name>
</gene>
<dbReference type="AlphaFoldDB" id="A0A139IMC7"/>
<dbReference type="OrthoDB" id="291007at2759"/>